<accession>A0A212LG49</accession>
<sequence length="38" mass="4491">MRLHTTRYCILGIMRTVMLRSQSVWELSLFGYLVQSNS</sequence>
<evidence type="ECO:0000313" key="1">
    <source>
        <dbReference type="EMBL" id="SCM76450.1"/>
    </source>
</evidence>
<organism evidence="1">
    <name type="scientific">uncultured Pleomorphomonas sp</name>
    <dbReference type="NCBI Taxonomy" id="442121"/>
    <lineage>
        <taxon>Bacteria</taxon>
        <taxon>Pseudomonadati</taxon>
        <taxon>Pseudomonadota</taxon>
        <taxon>Alphaproteobacteria</taxon>
        <taxon>Hyphomicrobiales</taxon>
        <taxon>Pleomorphomonadaceae</taxon>
        <taxon>Pleomorphomonas</taxon>
        <taxon>environmental samples</taxon>
    </lineage>
</organism>
<name>A0A212LG49_9HYPH</name>
<protein>
    <submittedName>
        <fullName evidence="1">Uncharacterized protein</fullName>
    </submittedName>
</protein>
<dbReference type="EMBL" id="FMJD01000008">
    <property type="protein sequence ID" value="SCM76450.1"/>
    <property type="molecule type" value="Genomic_DNA"/>
</dbReference>
<reference evidence="1" key="1">
    <citation type="submission" date="2016-08" db="EMBL/GenBank/DDBJ databases">
        <authorList>
            <person name="Seilhamer J.J."/>
        </authorList>
    </citation>
    <scope>NUCLEOTIDE SEQUENCE</scope>
    <source>
        <strain evidence="1">86</strain>
    </source>
</reference>
<gene>
    <name evidence="1" type="ORF">KL86PLE_40255</name>
</gene>
<proteinExistence type="predicted"/>
<dbReference type="AlphaFoldDB" id="A0A212LG49"/>